<organism evidence="3 4">
    <name type="scientific">Salipaludibacillus neizhouensis</name>
    <dbReference type="NCBI Taxonomy" id="885475"/>
    <lineage>
        <taxon>Bacteria</taxon>
        <taxon>Bacillati</taxon>
        <taxon>Bacillota</taxon>
        <taxon>Bacilli</taxon>
        <taxon>Bacillales</taxon>
        <taxon>Bacillaceae</taxon>
    </lineage>
</organism>
<feature type="compositionally biased region" description="Low complexity" evidence="1">
    <location>
        <begin position="31"/>
        <end position="47"/>
    </location>
</feature>
<gene>
    <name evidence="3" type="ORF">CR203_08210</name>
</gene>
<keyword evidence="4" id="KW-1185">Reference proteome</keyword>
<proteinExistence type="predicted"/>
<dbReference type="OrthoDB" id="574706at2"/>
<dbReference type="EMBL" id="PDOE01000003">
    <property type="protein sequence ID" value="RKL67348.1"/>
    <property type="molecule type" value="Genomic_DNA"/>
</dbReference>
<comment type="caution">
    <text evidence="3">The sequence shown here is derived from an EMBL/GenBank/DDBJ whole genome shotgun (WGS) entry which is preliminary data.</text>
</comment>
<keyword evidence="2" id="KW-0812">Transmembrane</keyword>
<reference evidence="3 4" key="1">
    <citation type="submission" date="2017-10" db="EMBL/GenBank/DDBJ databases">
        <title>Bacillus sp. nov., a halophilic bacterium isolated from a Keqin Lake.</title>
        <authorList>
            <person name="Wang H."/>
        </authorList>
    </citation>
    <scope>NUCLEOTIDE SEQUENCE [LARGE SCALE GENOMIC DNA]</scope>
    <source>
        <strain evidence="3 4">KCTC 13187</strain>
    </source>
</reference>
<sequence length="237" mass="27016">MMKGTNLKKLAVGIISAAVVLLIIILYSNNTDINTDNNSADSTTDSNEVSNEHEQNDDLPESEEESQAKDGSVENNETTDIGEKEAENENSENKGSLEEEDSVSEPNAEEVMAEYKETFLEIQNQAKENEGNLPDFESKQALTSHFKTIMSDDLANWYTDAYFKEEDGNVSLLPQDGPTWLKETEPYELEKVNDEEYHVIQEWDNELLGHRFMIYVLTYNGEKWIVEEIQSEIVEEE</sequence>
<feature type="region of interest" description="Disordered" evidence="1">
    <location>
        <begin position="31"/>
        <end position="108"/>
    </location>
</feature>
<evidence type="ECO:0000256" key="2">
    <source>
        <dbReference type="SAM" id="Phobius"/>
    </source>
</evidence>
<evidence type="ECO:0000256" key="1">
    <source>
        <dbReference type="SAM" id="MobiDB-lite"/>
    </source>
</evidence>
<evidence type="ECO:0000313" key="4">
    <source>
        <dbReference type="Proteomes" id="UP000281498"/>
    </source>
</evidence>
<feature type="compositionally biased region" description="Acidic residues" evidence="1">
    <location>
        <begin position="98"/>
        <end position="108"/>
    </location>
</feature>
<dbReference type="AlphaFoldDB" id="A0A3A9K793"/>
<accession>A0A3A9K793</accession>
<keyword evidence="2" id="KW-1133">Transmembrane helix</keyword>
<dbReference type="Proteomes" id="UP000281498">
    <property type="component" value="Unassembled WGS sequence"/>
</dbReference>
<protein>
    <submittedName>
        <fullName evidence="3">Uncharacterized protein</fullName>
    </submittedName>
</protein>
<feature type="compositionally biased region" description="Basic and acidic residues" evidence="1">
    <location>
        <begin position="81"/>
        <end position="97"/>
    </location>
</feature>
<evidence type="ECO:0000313" key="3">
    <source>
        <dbReference type="EMBL" id="RKL67348.1"/>
    </source>
</evidence>
<feature type="transmembrane region" description="Helical" evidence="2">
    <location>
        <begin position="7"/>
        <end position="27"/>
    </location>
</feature>
<dbReference type="RefSeq" id="WP_110935488.1">
    <property type="nucleotide sequence ID" value="NZ_KZ614146.1"/>
</dbReference>
<keyword evidence="2" id="KW-0472">Membrane</keyword>
<name>A0A3A9K793_9BACI</name>